<dbReference type="OrthoDB" id="7873775at2"/>
<accession>A0A2A4CUP5</accession>
<gene>
    <name evidence="1" type="ORF">CLN94_01395</name>
</gene>
<dbReference type="EMBL" id="NTJD01000001">
    <property type="protein sequence ID" value="PCD77992.1"/>
    <property type="molecule type" value="Genomic_DNA"/>
</dbReference>
<proteinExistence type="predicted"/>
<reference evidence="1 2" key="1">
    <citation type="submission" date="2017-09" db="EMBL/GenBank/DDBJ databases">
        <title>A multilocus sequence analysis scheme for characterization of bacteria in the genus Thioclava.</title>
        <authorList>
            <person name="Liu Y."/>
            <person name="Shao Z."/>
        </authorList>
    </citation>
    <scope>NUCLEOTIDE SEQUENCE [LARGE SCALE GENOMIC DNA]</scope>
    <source>
        <strain evidence="1 2">CAU 1312</strain>
    </source>
</reference>
<dbReference type="AlphaFoldDB" id="A0A2A4CUP5"/>
<dbReference type="RefSeq" id="WP_096430241.1">
    <property type="nucleotide sequence ID" value="NZ_NTJD01000001.1"/>
</dbReference>
<dbReference type="InterPro" id="IPR036641">
    <property type="entry name" value="HPT_dom_sf"/>
</dbReference>
<evidence type="ECO:0000313" key="2">
    <source>
        <dbReference type="Proteomes" id="UP000243507"/>
    </source>
</evidence>
<protein>
    <submittedName>
        <fullName evidence="1">Uncharacterized protein</fullName>
    </submittedName>
</protein>
<dbReference type="SUPFAM" id="SSF47226">
    <property type="entry name" value="Histidine-containing phosphotransfer domain, HPT domain"/>
    <property type="match status" value="1"/>
</dbReference>
<keyword evidence="2" id="KW-1185">Reference proteome</keyword>
<evidence type="ECO:0000313" key="1">
    <source>
        <dbReference type="EMBL" id="PCD77992.1"/>
    </source>
</evidence>
<organism evidence="1 2">
    <name type="scientific">Pseudothioclava arenosa</name>
    <dbReference type="NCBI Taxonomy" id="1795308"/>
    <lineage>
        <taxon>Bacteria</taxon>
        <taxon>Pseudomonadati</taxon>
        <taxon>Pseudomonadota</taxon>
        <taxon>Alphaproteobacteria</taxon>
        <taxon>Rhodobacterales</taxon>
        <taxon>Paracoccaceae</taxon>
        <taxon>Pseudothioclava</taxon>
    </lineage>
</organism>
<sequence>MAQVTQCNWEEGVRLDSDRIIALYAKLGPAGAEQLISATMEDLAVQLSIVERLVRTGSGDALQAAIEGLLPLARQVGLPMLARVARDLIDCVQQENGPATAAVLARLMRIGDRGLTAVWDLADMGV</sequence>
<dbReference type="Proteomes" id="UP000243507">
    <property type="component" value="Unassembled WGS sequence"/>
</dbReference>
<dbReference type="GO" id="GO:0000160">
    <property type="term" value="P:phosphorelay signal transduction system"/>
    <property type="evidence" value="ECO:0007669"/>
    <property type="project" value="InterPro"/>
</dbReference>
<comment type="caution">
    <text evidence="1">The sequence shown here is derived from an EMBL/GenBank/DDBJ whole genome shotgun (WGS) entry which is preliminary data.</text>
</comment>
<name>A0A2A4CUP5_9RHOB</name>